<feature type="domain" description="Metallo-beta-lactamase" evidence="1">
    <location>
        <begin position="17"/>
        <end position="210"/>
    </location>
</feature>
<dbReference type="Gene3D" id="3.60.15.10">
    <property type="entry name" value="Ribonuclease Z/Hydroxyacylglutathione hydrolase-like"/>
    <property type="match status" value="1"/>
</dbReference>
<organism evidence="2 3">
    <name type="scientific">Romboutsia lituseburensis DSM 797</name>
    <dbReference type="NCBI Taxonomy" id="1121325"/>
    <lineage>
        <taxon>Bacteria</taxon>
        <taxon>Bacillati</taxon>
        <taxon>Bacillota</taxon>
        <taxon>Clostridia</taxon>
        <taxon>Peptostreptococcales</taxon>
        <taxon>Peptostreptococcaceae</taxon>
        <taxon>Romboutsia</taxon>
    </lineage>
</organism>
<name>A0A1G9QZJ2_9FIRM</name>
<evidence type="ECO:0000313" key="2">
    <source>
        <dbReference type="EMBL" id="SDM16394.1"/>
    </source>
</evidence>
<dbReference type="PANTHER" id="PTHR42951:SF14">
    <property type="entry name" value="METALLO-BETA-LACTAMASE SUPERFAMILY PROTEIN"/>
    <property type="match status" value="1"/>
</dbReference>
<dbReference type="RefSeq" id="WP_092726486.1">
    <property type="nucleotide sequence ID" value="NZ_FNGW01000006.1"/>
</dbReference>
<accession>A0A1G9QZJ2</accession>
<dbReference type="InterPro" id="IPR001279">
    <property type="entry name" value="Metallo-B-lactamas"/>
</dbReference>
<evidence type="ECO:0000313" key="3">
    <source>
        <dbReference type="Proteomes" id="UP000199068"/>
    </source>
</evidence>
<gene>
    <name evidence="2" type="ORF">SAMN04515677_10618</name>
</gene>
<dbReference type="PANTHER" id="PTHR42951">
    <property type="entry name" value="METALLO-BETA-LACTAMASE DOMAIN-CONTAINING"/>
    <property type="match status" value="1"/>
</dbReference>
<dbReference type="SUPFAM" id="SSF56281">
    <property type="entry name" value="Metallo-hydrolase/oxidoreductase"/>
    <property type="match status" value="1"/>
</dbReference>
<protein>
    <submittedName>
        <fullName evidence="2">Glyoxylase, beta-lactamase superfamily II</fullName>
    </submittedName>
</protein>
<dbReference type="AlphaFoldDB" id="A0A1G9QZJ2"/>
<dbReference type="EMBL" id="FNGW01000006">
    <property type="protein sequence ID" value="SDM16394.1"/>
    <property type="molecule type" value="Genomic_DNA"/>
</dbReference>
<proteinExistence type="predicted"/>
<reference evidence="2 3" key="1">
    <citation type="submission" date="2016-10" db="EMBL/GenBank/DDBJ databases">
        <authorList>
            <person name="de Groot N.N."/>
        </authorList>
    </citation>
    <scope>NUCLEOTIDE SEQUENCE [LARGE SCALE GENOMIC DNA]</scope>
    <source>
        <strain evidence="2 3">DSM 797</strain>
    </source>
</reference>
<dbReference type="InterPro" id="IPR050855">
    <property type="entry name" value="NDM-1-like"/>
</dbReference>
<dbReference type="CDD" id="cd07743">
    <property type="entry name" value="metallo-hydrolase-like_MBL-fold"/>
    <property type="match status" value="1"/>
</dbReference>
<dbReference type="InterPro" id="IPR036866">
    <property type="entry name" value="RibonucZ/Hydroxyglut_hydro"/>
</dbReference>
<dbReference type="Proteomes" id="UP000199068">
    <property type="component" value="Unassembled WGS sequence"/>
</dbReference>
<evidence type="ECO:0000259" key="1">
    <source>
        <dbReference type="SMART" id="SM00849"/>
    </source>
</evidence>
<keyword evidence="3" id="KW-1185">Reference proteome</keyword>
<dbReference type="SMART" id="SM00849">
    <property type="entry name" value="Lactamase_B"/>
    <property type="match status" value="1"/>
</dbReference>
<sequence>MELTKVNGSTFYIKGGTNTGVYIFKDNSALIIDPGLGGLRPKKIINILNSQNTDLRAIINTHEHNDHYASCNQFKSHYKALEIMSSEYSKAFIENQELFSSYILGGKNNLFMESRLKRKGSSEKIEINKVVKEGILSINGVNFNIIDFSGHTPGCIGILTPDNVLFVGDLLIDSDMFSKFDFLFMSDTQAYLDSLNKLRYIEYDYLVLGHGKTIISRNDSEELINEHINSINKYINQILEELKVPMGIDNLLKNIILKNDLKNNYKEYHFFRSSLISVISYLAELEKIDYTLDNGELYYYTKRK</sequence>
<dbReference type="Pfam" id="PF00753">
    <property type="entry name" value="Lactamase_B"/>
    <property type="match status" value="1"/>
</dbReference>
<dbReference type="STRING" id="1121325.SAMN04515677_10618"/>